<feature type="region of interest" description="Disordered" evidence="1">
    <location>
        <begin position="275"/>
        <end position="302"/>
    </location>
</feature>
<organism evidence="2 3">
    <name type="scientific">Schizothecium vesticola</name>
    <dbReference type="NCBI Taxonomy" id="314040"/>
    <lineage>
        <taxon>Eukaryota</taxon>
        <taxon>Fungi</taxon>
        <taxon>Dikarya</taxon>
        <taxon>Ascomycota</taxon>
        <taxon>Pezizomycotina</taxon>
        <taxon>Sordariomycetes</taxon>
        <taxon>Sordariomycetidae</taxon>
        <taxon>Sordariales</taxon>
        <taxon>Schizotheciaceae</taxon>
        <taxon>Schizothecium</taxon>
    </lineage>
</organism>
<comment type="caution">
    <text evidence="2">The sequence shown here is derived from an EMBL/GenBank/DDBJ whole genome shotgun (WGS) entry which is preliminary data.</text>
</comment>
<proteinExistence type="predicted"/>
<evidence type="ECO:0000313" key="3">
    <source>
        <dbReference type="Proteomes" id="UP001172155"/>
    </source>
</evidence>
<feature type="region of interest" description="Disordered" evidence="1">
    <location>
        <begin position="1"/>
        <end position="137"/>
    </location>
</feature>
<dbReference type="EMBL" id="JAUKUD010000006">
    <property type="protein sequence ID" value="KAK0741183.1"/>
    <property type="molecule type" value="Genomic_DNA"/>
</dbReference>
<sequence length="469" mass="52084">MPRVKHHHSSRRVSPPKDSDFDHEISLVDNAPSAPSTPREEELSSRGTDSATAGPSSSLHREPPNDSAAVEPTQNGHVGSPTAKPVPDASVRGRSLSPARRRPVIHVDGPTPQPEAEPPMTSEPTTKLKPRPKPKTPESAIDILYENQRGGFLCGMPLFSSMALGNLDPPAWTNFAHKPSPTDVRTAQVPDPSWEWAWPDWKINHDDGVDEEGWEYSFMFSKKFSWHKARWWNSFVRRRAWIRKRVKKNAGYAPQDPGMLNLEYFTVRASAELDRSPSRDGAASKRGSRMSTSTANGADQPPVDIVHVDDLLQVLRASRIDREKIDALDNYLDHAEDDLAGLQDVMHEIMSLFVFQASRRVLLTKLTEVYDRAVTERDEGRGKNNMAGDAASGAVDFEKRATNLAAAVQHADEEVKRLEYWSDVRGMVQEGDTKGAVDEGQGWNSEWQGLDRSGPKAPPPPTETETGDK</sequence>
<evidence type="ECO:0008006" key="4">
    <source>
        <dbReference type="Google" id="ProtNLM"/>
    </source>
</evidence>
<dbReference type="Proteomes" id="UP001172155">
    <property type="component" value="Unassembled WGS sequence"/>
</dbReference>
<evidence type="ECO:0000256" key="1">
    <source>
        <dbReference type="SAM" id="MobiDB-lite"/>
    </source>
</evidence>
<feature type="region of interest" description="Disordered" evidence="1">
    <location>
        <begin position="431"/>
        <end position="469"/>
    </location>
</feature>
<feature type="compositionally biased region" description="Polar residues" evidence="1">
    <location>
        <begin position="45"/>
        <end position="58"/>
    </location>
</feature>
<gene>
    <name evidence="2" type="ORF">B0T18DRAFT_353720</name>
</gene>
<name>A0AA40EKW9_9PEZI</name>
<accession>A0AA40EKW9</accession>
<feature type="compositionally biased region" description="Basic and acidic residues" evidence="1">
    <location>
        <begin position="15"/>
        <end position="26"/>
    </location>
</feature>
<protein>
    <recommendedName>
        <fullName evidence="4">Meiotically up-regulated 65 protein</fullName>
    </recommendedName>
</protein>
<reference evidence="2" key="1">
    <citation type="submission" date="2023-06" db="EMBL/GenBank/DDBJ databases">
        <title>Genome-scale phylogeny and comparative genomics of the fungal order Sordariales.</title>
        <authorList>
            <consortium name="Lawrence Berkeley National Laboratory"/>
            <person name="Hensen N."/>
            <person name="Bonometti L."/>
            <person name="Westerberg I."/>
            <person name="Brannstrom I.O."/>
            <person name="Guillou S."/>
            <person name="Cros-Aarteil S."/>
            <person name="Calhoun S."/>
            <person name="Haridas S."/>
            <person name="Kuo A."/>
            <person name="Mondo S."/>
            <person name="Pangilinan J."/>
            <person name="Riley R."/>
            <person name="LaButti K."/>
            <person name="Andreopoulos B."/>
            <person name="Lipzen A."/>
            <person name="Chen C."/>
            <person name="Yanf M."/>
            <person name="Daum C."/>
            <person name="Ng V."/>
            <person name="Clum A."/>
            <person name="Steindorff A."/>
            <person name="Ohm R."/>
            <person name="Martin F."/>
            <person name="Silar P."/>
            <person name="Natvig D."/>
            <person name="Lalanne C."/>
            <person name="Gautier V."/>
            <person name="Ament-velasquez S.L."/>
            <person name="Kruys A."/>
            <person name="Hutchinson M.I."/>
            <person name="Powell A.J."/>
            <person name="Barry K."/>
            <person name="Miller A.N."/>
            <person name="Grigoriev I.V."/>
            <person name="Debuchy R."/>
            <person name="Gladieux P."/>
            <person name="Thoren M.H."/>
            <person name="Johannesson H."/>
        </authorList>
    </citation>
    <scope>NUCLEOTIDE SEQUENCE</scope>
    <source>
        <strain evidence="2">SMH3187-1</strain>
    </source>
</reference>
<dbReference type="AlphaFoldDB" id="A0AA40EKW9"/>
<keyword evidence="3" id="KW-1185">Reference proteome</keyword>
<evidence type="ECO:0000313" key="2">
    <source>
        <dbReference type="EMBL" id="KAK0741183.1"/>
    </source>
</evidence>
<feature type="compositionally biased region" description="Basic residues" evidence="1">
    <location>
        <begin position="1"/>
        <end position="11"/>
    </location>
</feature>